<organism evidence="1 2">
    <name type="scientific">Candidatus Sneabacter namystus</name>
    <dbReference type="NCBI Taxonomy" id="2601646"/>
    <lineage>
        <taxon>Bacteria</taxon>
        <taxon>Pseudomonadati</taxon>
        <taxon>Pseudomonadota</taxon>
        <taxon>Alphaproteobacteria</taxon>
        <taxon>Rickettsiales</taxon>
        <taxon>Rickettsiaceae</taxon>
        <taxon>Rickettsieae</taxon>
        <taxon>Candidatus Sneabacter</taxon>
    </lineage>
</organism>
<dbReference type="Proteomes" id="UP000323844">
    <property type="component" value="Chromosome"/>
</dbReference>
<evidence type="ECO:0000313" key="2">
    <source>
        <dbReference type="Proteomes" id="UP000323844"/>
    </source>
</evidence>
<evidence type="ECO:0000313" key="1">
    <source>
        <dbReference type="EMBL" id="QEK39856.1"/>
    </source>
</evidence>
<sequence length="108" mass="11566">MSVSVFFGARTPGVSTPTVSDFRSVSQGVSMLIKGAFKVSKIASGNVTSNESEVFTGKCVKVHIENLVQDMIADLCSSGISRKMQELDVHCGYDKGKLYSGNTLDIKV</sequence>
<dbReference type="KEGG" id="snay:FZC37_02910"/>
<dbReference type="EMBL" id="CP043312">
    <property type="protein sequence ID" value="QEK39856.1"/>
    <property type="molecule type" value="Genomic_DNA"/>
</dbReference>
<dbReference type="RefSeq" id="WP_148952217.1">
    <property type="nucleotide sequence ID" value="NZ_CP043312.1"/>
</dbReference>
<keyword evidence="2" id="KW-1185">Reference proteome</keyword>
<gene>
    <name evidence="1" type="ORF">FZC37_02910</name>
</gene>
<protein>
    <submittedName>
        <fullName evidence="1">Uncharacterized protein</fullName>
    </submittedName>
</protein>
<accession>A0A5C0UIG0</accession>
<dbReference type="AlphaFoldDB" id="A0A5C0UIG0"/>
<reference evidence="1 2" key="1">
    <citation type="submission" date="2019-08" db="EMBL/GenBank/DDBJ databases">
        <title>Highly reduced genomes of protist endosymbionts show evolutionary convergence.</title>
        <authorList>
            <person name="George E."/>
            <person name="Husnik F."/>
            <person name="Tashyreva D."/>
            <person name="Prokopchuk G."/>
            <person name="Horak A."/>
            <person name="Kwong W.K."/>
            <person name="Lukes J."/>
            <person name="Keeling P.J."/>
        </authorList>
    </citation>
    <scope>NUCLEOTIDE SEQUENCE [LARGE SCALE GENOMIC DNA]</scope>
    <source>
        <strain evidence="1">1621</strain>
    </source>
</reference>
<name>A0A5C0UIG0_9RICK</name>
<proteinExistence type="predicted"/>